<keyword evidence="9" id="KW-0963">Cytoplasm</keyword>
<dbReference type="Pfam" id="PF00753">
    <property type="entry name" value="Lactamase_B"/>
    <property type="match status" value="1"/>
</dbReference>
<keyword evidence="13" id="KW-0809">Transit peptide</keyword>
<feature type="region of interest" description="Disordered" evidence="19">
    <location>
        <begin position="351"/>
        <end position="379"/>
    </location>
</feature>
<proteinExistence type="inferred from homology"/>
<evidence type="ECO:0000256" key="5">
    <source>
        <dbReference type="ARBA" id="ARBA00004963"/>
    </source>
</evidence>
<evidence type="ECO:0000256" key="10">
    <source>
        <dbReference type="ARBA" id="ARBA00022723"/>
    </source>
</evidence>
<evidence type="ECO:0000256" key="3">
    <source>
        <dbReference type="ARBA" id="ARBA00004305"/>
    </source>
</evidence>
<evidence type="ECO:0000256" key="7">
    <source>
        <dbReference type="ARBA" id="ARBA00011245"/>
    </source>
</evidence>
<dbReference type="EMBL" id="CM001272">
    <property type="protein sequence ID" value="EHH31307.1"/>
    <property type="molecule type" value="Genomic_DNA"/>
</dbReference>
<comment type="catalytic activity">
    <reaction evidence="17">
        <text>(R)-S-lactoylglutathione + H2O = (R)-lactate + glutathione + H(+)</text>
        <dbReference type="Rhea" id="RHEA:25245"/>
        <dbReference type="ChEBI" id="CHEBI:15377"/>
        <dbReference type="ChEBI" id="CHEBI:15378"/>
        <dbReference type="ChEBI" id="CHEBI:16004"/>
        <dbReference type="ChEBI" id="CHEBI:57474"/>
        <dbReference type="ChEBI" id="CHEBI:57925"/>
        <dbReference type="EC" id="3.1.2.6"/>
    </reaction>
    <physiologicalReaction direction="left-to-right" evidence="17">
        <dbReference type="Rhea" id="RHEA:25246"/>
    </physiologicalReaction>
</comment>
<evidence type="ECO:0000256" key="12">
    <source>
        <dbReference type="ARBA" id="ARBA00022833"/>
    </source>
</evidence>
<comment type="subunit">
    <text evidence="7">Monomer.</text>
</comment>
<evidence type="ECO:0000256" key="9">
    <source>
        <dbReference type="ARBA" id="ARBA00022490"/>
    </source>
</evidence>
<evidence type="ECO:0000313" key="21">
    <source>
        <dbReference type="EMBL" id="EHH31307.1"/>
    </source>
</evidence>
<dbReference type="PANTHER" id="PTHR11935">
    <property type="entry name" value="BETA LACTAMASE DOMAIN"/>
    <property type="match status" value="1"/>
</dbReference>
<dbReference type="GO" id="GO:0046872">
    <property type="term" value="F:metal ion binding"/>
    <property type="evidence" value="ECO:0007669"/>
    <property type="project" value="UniProtKB-KW"/>
</dbReference>
<evidence type="ECO:0000256" key="18">
    <source>
        <dbReference type="ARBA" id="ARBA00039338"/>
    </source>
</evidence>
<dbReference type="InterPro" id="IPR017782">
    <property type="entry name" value="Hydroxyacylglutathione_Hdrlase"/>
</dbReference>
<dbReference type="NCBIfam" id="TIGR03413">
    <property type="entry name" value="GSH_gloB"/>
    <property type="match status" value="1"/>
</dbReference>
<evidence type="ECO:0000256" key="4">
    <source>
        <dbReference type="ARBA" id="ARBA00004496"/>
    </source>
</evidence>
<evidence type="ECO:0000259" key="20">
    <source>
        <dbReference type="SMART" id="SM00849"/>
    </source>
</evidence>
<organism evidence="21">
    <name type="scientific">Macaca mulatta</name>
    <name type="common">Rhesus macaque</name>
    <dbReference type="NCBI Taxonomy" id="9544"/>
    <lineage>
        <taxon>Eukaryota</taxon>
        <taxon>Metazoa</taxon>
        <taxon>Chordata</taxon>
        <taxon>Craniata</taxon>
        <taxon>Vertebrata</taxon>
        <taxon>Euteleostomi</taxon>
        <taxon>Mammalia</taxon>
        <taxon>Eutheria</taxon>
        <taxon>Euarchontoglires</taxon>
        <taxon>Primates</taxon>
        <taxon>Haplorrhini</taxon>
        <taxon>Catarrhini</taxon>
        <taxon>Cercopithecidae</taxon>
        <taxon>Cercopithecinae</taxon>
        <taxon>Macaca</taxon>
    </lineage>
</organism>
<feature type="domain" description="Metallo-beta-lactamase" evidence="20">
    <location>
        <begin position="95"/>
        <end position="257"/>
    </location>
</feature>
<comment type="subcellular location">
    <subcellularLocation>
        <location evidence="4">Cytoplasm</location>
    </subcellularLocation>
    <subcellularLocation>
        <location evidence="3">Mitochondrion matrix</location>
    </subcellularLocation>
</comment>
<comment type="function">
    <text evidence="2">Thiolesterase that catalyzes the hydrolysis of S-D-lactoyl-glutathione to form glutathione and D-lactic acid.</text>
</comment>
<sequence>MARLGHPQSAFPSSCSVRVRGVNTPELAVVCLTVTSWPSCPFRVLKKENRDHKSETVDFHECPALLGVLHHTDLRKNLTVDEGTMKVEVLPALTDNYMYLVIDDETKEAAIVDPVQPQKVVDAARKHGVKLTTVLTTHHHWDHAGGNEKLVKLQSGLKVYGGDDRIGALTHKITHLSTLQVGSLNVKCLATPCHTSGHICYFVSRPGGSEPPAVFTGDTLFVAGCGKFYEGTADEMCKALLEVLGRLPPDTRVYCGHEYTINNLKFARHVEPGNAAIQEKLAWAKEKYSIGEPTVPSTLAEEFTYNPFMRGWATASTSHLPLQWPWLLRWAVGMALHSLQPGAGLRREKTVQQHARETDPVTTMRAVRKEKDEFKMPRD</sequence>
<dbReference type="SMART" id="SM00849">
    <property type="entry name" value="Lactamase_B"/>
    <property type="match status" value="1"/>
</dbReference>
<accession>G7NQT3</accession>
<dbReference type="InterPro" id="IPR032282">
    <property type="entry name" value="HAGH_C"/>
</dbReference>
<comment type="cofactor">
    <cofactor evidence="1">
        <name>Zn(2+)</name>
        <dbReference type="ChEBI" id="CHEBI:29105"/>
    </cofactor>
</comment>
<evidence type="ECO:0000256" key="2">
    <source>
        <dbReference type="ARBA" id="ARBA00004015"/>
    </source>
</evidence>
<dbReference type="PANTHER" id="PTHR11935:SF80">
    <property type="entry name" value="HYDROXYACYLGLUTATHIONE HYDROLASE, MITOCHONDRIAL"/>
    <property type="match status" value="1"/>
</dbReference>
<reference evidence="21" key="1">
    <citation type="journal article" date="2011" name="Nat. Biotechnol.">
        <title>Genome sequencing and comparison of two nonhuman primate animal models, the cynomolgus and Chinese rhesus macaques.</title>
        <authorList>
            <person name="Yan G."/>
            <person name="Zhang G."/>
            <person name="Fang X."/>
            <person name="Zhang Y."/>
            <person name="Li C."/>
            <person name="Ling F."/>
            <person name="Cooper D.N."/>
            <person name="Li Q."/>
            <person name="Li Y."/>
            <person name="van Gool A.J."/>
            <person name="Du H."/>
            <person name="Chen J."/>
            <person name="Chen R."/>
            <person name="Zhang P."/>
            <person name="Huang Z."/>
            <person name="Thompson J.R."/>
            <person name="Meng Y."/>
            <person name="Bai Y."/>
            <person name="Wang J."/>
            <person name="Zhuo M."/>
            <person name="Wang T."/>
            <person name="Huang Y."/>
            <person name="Wei L."/>
            <person name="Li J."/>
            <person name="Wang Z."/>
            <person name="Hu H."/>
            <person name="Yang P."/>
            <person name="Le L."/>
            <person name="Stenson P.D."/>
            <person name="Li B."/>
            <person name="Liu X."/>
            <person name="Ball E.V."/>
            <person name="An N."/>
            <person name="Huang Q."/>
            <person name="Zhang Y."/>
            <person name="Fan W."/>
            <person name="Zhang X."/>
            <person name="Li Y."/>
            <person name="Wang W."/>
            <person name="Katze M.G."/>
            <person name="Su B."/>
            <person name="Nielsen R."/>
            <person name="Yang H."/>
            <person name="Wang J."/>
            <person name="Wang X."/>
            <person name="Wang J."/>
        </authorList>
    </citation>
    <scope>NUCLEOTIDE SEQUENCE [LARGE SCALE GENOMIC DNA]</scope>
    <source>
        <strain evidence="21">CR-5</strain>
    </source>
</reference>
<evidence type="ECO:0000256" key="15">
    <source>
        <dbReference type="ARBA" id="ARBA00031044"/>
    </source>
</evidence>
<dbReference type="GO" id="GO:0019243">
    <property type="term" value="P:methylglyoxal catabolic process to D-lactate via S-lactoyl-glutathione"/>
    <property type="evidence" value="ECO:0007669"/>
    <property type="project" value="InterPro"/>
</dbReference>
<evidence type="ECO:0000256" key="16">
    <source>
        <dbReference type="ARBA" id="ARBA00036001"/>
    </source>
</evidence>
<dbReference type="HAMAP" id="MF_01374">
    <property type="entry name" value="Glyoxalase_2"/>
    <property type="match status" value="1"/>
</dbReference>
<feature type="compositionally biased region" description="Basic and acidic residues" evidence="19">
    <location>
        <begin position="367"/>
        <end position="379"/>
    </location>
</feature>
<dbReference type="GO" id="GO:0005759">
    <property type="term" value="C:mitochondrial matrix"/>
    <property type="evidence" value="ECO:0007669"/>
    <property type="project" value="UniProtKB-SubCell"/>
</dbReference>
<dbReference type="Gene3D" id="3.60.15.10">
    <property type="entry name" value="Ribonuclease Z/Hydroxyacylglutathione hydrolase-like"/>
    <property type="match status" value="1"/>
</dbReference>
<evidence type="ECO:0000256" key="11">
    <source>
        <dbReference type="ARBA" id="ARBA00022801"/>
    </source>
</evidence>
<comment type="pathway">
    <text evidence="5">Secondary metabolite metabolism; methylglyoxal degradation; (R)-lactate from methylglyoxal: step 2/2.</text>
</comment>
<keyword evidence="10" id="KW-0479">Metal-binding</keyword>
<dbReference type="InterPro" id="IPR036866">
    <property type="entry name" value="RibonucZ/Hydroxyglut_hydro"/>
</dbReference>
<keyword evidence="11 21" id="KW-0378">Hydrolase</keyword>
<evidence type="ECO:0000256" key="8">
    <source>
        <dbReference type="ARBA" id="ARBA00011917"/>
    </source>
</evidence>
<name>G7NQT3_MACMU</name>
<dbReference type="AlphaFoldDB" id="G7NQT3"/>
<dbReference type="InterPro" id="IPR035680">
    <property type="entry name" value="Clx_II_MBL"/>
</dbReference>
<keyword evidence="14" id="KW-0496">Mitochondrion</keyword>
<evidence type="ECO:0000256" key="19">
    <source>
        <dbReference type="SAM" id="MobiDB-lite"/>
    </source>
</evidence>
<dbReference type="CDD" id="cd07723">
    <property type="entry name" value="hydroxyacylglutathione_hydrolase_MBL-fold"/>
    <property type="match status" value="1"/>
</dbReference>
<gene>
    <name evidence="21" type="ORF">EGK_12355</name>
</gene>
<evidence type="ECO:0000256" key="17">
    <source>
        <dbReference type="ARBA" id="ARBA00036971"/>
    </source>
</evidence>
<dbReference type="InterPro" id="IPR001279">
    <property type="entry name" value="Metallo-B-lactamas"/>
</dbReference>
<dbReference type="Proteomes" id="UP000013456">
    <property type="component" value="Chromosome 20"/>
</dbReference>
<dbReference type="GO" id="GO:0006749">
    <property type="term" value="P:glutathione metabolic process"/>
    <property type="evidence" value="ECO:0007669"/>
    <property type="project" value="UniProtKB-ARBA"/>
</dbReference>
<dbReference type="FunFam" id="3.60.15.10:FF:000019">
    <property type="entry name" value="Hydroxyacylglutathione hydrolase, mitochondrial"/>
    <property type="match status" value="1"/>
</dbReference>
<dbReference type="SUPFAM" id="SSF56281">
    <property type="entry name" value="Metallo-hydrolase/oxidoreductase"/>
    <property type="match status" value="1"/>
</dbReference>
<evidence type="ECO:0000256" key="1">
    <source>
        <dbReference type="ARBA" id="ARBA00001947"/>
    </source>
</evidence>
<evidence type="ECO:0000256" key="13">
    <source>
        <dbReference type="ARBA" id="ARBA00022946"/>
    </source>
</evidence>
<dbReference type="Pfam" id="PF16123">
    <property type="entry name" value="HAGH_C"/>
    <property type="match status" value="1"/>
</dbReference>
<comment type="similarity">
    <text evidence="6">Belongs to the metallo-beta-lactamase superfamily. Glyoxalase II family.</text>
</comment>
<evidence type="ECO:0000256" key="6">
    <source>
        <dbReference type="ARBA" id="ARBA00006759"/>
    </source>
</evidence>
<dbReference type="GO" id="GO:0004416">
    <property type="term" value="F:hydroxyacylglutathione hydrolase activity"/>
    <property type="evidence" value="ECO:0007669"/>
    <property type="project" value="UniProtKB-EC"/>
</dbReference>
<evidence type="ECO:0000256" key="14">
    <source>
        <dbReference type="ARBA" id="ARBA00023128"/>
    </source>
</evidence>
<protein>
    <recommendedName>
        <fullName evidence="18">Hydroxyacylglutathione hydrolase, mitochondrial</fullName>
        <ecNumber evidence="8">3.1.2.6</ecNumber>
    </recommendedName>
    <alternativeName>
        <fullName evidence="15">Glyoxalase II</fullName>
    </alternativeName>
</protein>
<keyword evidence="12" id="KW-0862">Zinc</keyword>
<comment type="catalytic activity">
    <reaction evidence="16">
        <text>an S-(2-hydroxyacyl)glutathione + H2O = a 2-hydroxy carboxylate + glutathione + H(+)</text>
        <dbReference type="Rhea" id="RHEA:21864"/>
        <dbReference type="ChEBI" id="CHEBI:15377"/>
        <dbReference type="ChEBI" id="CHEBI:15378"/>
        <dbReference type="ChEBI" id="CHEBI:57925"/>
        <dbReference type="ChEBI" id="CHEBI:58896"/>
        <dbReference type="ChEBI" id="CHEBI:71261"/>
        <dbReference type="EC" id="3.1.2.6"/>
    </reaction>
    <physiologicalReaction direction="left-to-right" evidence="16">
        <dbReference type="Rhea" id="RHEA:21865"/>
    </physiologicalReaction>
</comment>
<dbReference type="EC" id="3.1.2.6" evidence="8"/>